<proteinExistence type="predicted"/>
<dbReference type="GO" id="GO:0016787">
    <property type="term" value="F:hydrolase activity"/>
    <property type="evidence" value="ECO:0007669"/>
    <property type="project" value="UniProtKB-KW"/>
</dbReference>
<dbReference type="Gene3D" id="3.40.50.1820">
    <property type="entry name" value="alpha/beta hydrolase"/>
    <property type="match status" value="1"/>
</dbReference>
<dbReference type="EMBL" id="VUOB01000075">
    <property type="protein sequence ID" value="KAA2252355.1"/>
    <property type="molecule type" value="Genomic_DNA"/>
</dbReference>
<dbReference type="Proteomes" id="UP000323454">
    <property type="component" value="Unassembled WGS sequence"/>
</dbReference>
<feature type="domain" description="AB hydrolase-1" evidence="1">
    <location>
        <begin position="17"/>
        <end position="226"/>
    </location>
</feature>
<comment type="caution">
    <text evidence="2">The sequence shown here is derived from an EMBL/GenBank/DDBJ whole genome shotgun (WGS) entry which is preliminary data.</text>
</comment>
<dbReference type="Pfam" id="PF12697">
    <property type="entry name" value="Abhydrolase_6"/>
    <property type="match status" value="1"/>
</dbReference>
<evidence type="ECO:0000259" key="1">
    <source>
        <dbReference type="Pfam" id="PF12697"/>
    </source>
</evidence>
<dbReference type="PANTHER" id="PTHR43194">
    <property type="entry name" value="HYDROLASE ALPHA/BETA FOLD FAMILY"/>
    <property type="match status" value="1"/>
</dbReference>
<dbReference type="InterPro" id="IPR050228">
    <property type="entry name" value="Carboxylesterase_BioH"/>
</dbReference>
<dbReference type="PRINTS" id="PR00412">
    <property type="entry name" value="EPOXHYDRLASE"/>
</dbReference>
<evidence type="ECO:0000313" key="2">
    <source>
        <dbReference type="EMBL" id="KAA2252355.1"/>
    </source>
</evidence>
<dbReference type="SUPFAM" id="SSF53474">
    <property type="entry name" value="alpha/beta-Hydrolases"/>
    <property type="match status" value="1"/>
</dbReference>
<dbReference type="InterPro" id="IPR000639">
    <property type="entry name" value="Epox_hydrolase-like"/>
</dbReference>
<keyword evidence="2" id="KW-0378">Hydrolase</keyword>
<dbReference type="InterPro" id="IPR029058">
    <property type="entry name" value="AB_hydrolase_fold"/>
</dbReference>
<dbReference type="OrthoDB" id="8444301at2"/>
<protein>
    <submittedName>
        <fullName evidence="2">Alpha/beta hydrolase</fullName>
    </submittedName>
</protein>
<dbReference type="AlphaFoldDB" id="A0A5B2WLR6"/>
<accession>A0A5B2WLR6</accession>
<dbReference type="PRINTS" id="PR00111">
    <property type="entry name" value="ABHYDROLASE"/>
</dbReference>
<dbReference type="InterPro" id="IPR000073">
    <property type="entry name" value="AB_hydrolase_1"/>
</dbReference>
<name>A0A5B2WLR6_9PSEU</name>
<gene>
    <name evidence="2" type="ORF">F0L68_35465</name>
</gene>
<dbReference type="PANTHER" id="PTHR43194:SF2">
    <property type="entry name" value="PEROXISOMAL MEMBRANE PROTEIN LPX1"/>
    <property type="match status" value="1"/>
</dbReference>
<dbReference type="RefSeq" id="WP_149854279.1">
    <property type="nucleotide sequence ID" value="NZ_VUOB01000075.1"/>
</dbReference>
<sequence>MARLHTRTWGSGARLAVLVHGMTTDSGSWWNTGPMLAEHGYRVIAPDLPGHGHSDHHDRNDYTLTGMADALLDTIPETPDLIIGHSLGGLVASAVVERVHPARAVFEDPPWGTPPGPDVVEFIIRQRSWTVEQLAKFHPRWPAEAIREKHKALALWDPNTTQVAGEYPGPRAVPPAVASLVLVGDTQPMIDTTLAEQLRSEGYDLSIVTDAGHNIHNDNPDAFSAALHDWF</sequence>
<reference evidence="2 3" key="1">
    <citation type="submission" date="2019-09" db="EMBL/GenBank/DDBJ databases">
        <title>Goodfellowia gen. nov., a new genus of the Pseudonocardineae related to Actinoalloteichus, containing Goodfellowia coeruleoviolacea gen. nov., comb. nov. gen. nov., comb. nov.</title>
        <authorList>
            <person name="Labeda D."/>
        </authorList>
    </citation>
    <scope>NUCLEOTIDE SEQUENCE [LARGE SCALE GENOMIC DNA]</scope>
    <source>
        <strain evidence="2 3">AN110305</strain>
    </source>
</reference>
<reference evidence="2 3" key="2">
    <citation type="submission" date="2019-09" db="EMBL/GenBank/DDBJ databases">
        <authorList>
            <person name="Jin C."/>
        </authorList>
    </citation>
    <scope>NUCLEOTIDE SEQUENCE [LARGE SCALE GENOMIC DNA]</scope>
    <source>
        <strain evidence="2 3">AN110305</strain>
    </source>
</reference>
<keyword evidence="3" id="KW-1185">Reference proteome</keyword>
<organism evidence="2 3">
    <name type="scientific">Solihabitans fulvus</name>
    <dbReference type="NCBI Taxonomy" id="1892852"/>
    <lineage>
        <taxon>Bacteria</taxon>
        <taxon>Bacillati</taxon>
        <taxon>Actinomycetota</taxon>
        <taxon>Actinomycetes</taxon>
        <taxon>Pseudonocardiales</taxon>
        <taxon>Pseudonocardiaceae</taxon>
        <taxon>Solihabitans</taxon>
    </lineage>
</organism>
<evidence type="ECO:0000313" key="3">
    <source>
        <dbReference type="Proteomes" id="UP000323454"/>
    </source>
</evidence>